<reference evidence="1 2" key="1">
    <citation type="submission" date="2019-11" db="EMBL/GenBank/DDBJ databases">
        <authorList>
            <person name="Holert J."/>
        </authorList>
    </citation>
    <scope>NUCLEOTIDE SEQUENCE [LARGE SCALE GENOMIC DNA]</scope>
    <source>
        <strain evidence="1">SB11_3</strain>
    </source>
</reference>
<gene>
    <name evidence="1" type="ORF">OPDIPICF_03832</name>
</gene>
<evidence type="ECO:0008006" key="3">
    <source>
        <dbReference type="Google" id="ProtNLM"/>
    </source>
</evidence>
<dbReference type="AlphaFoldDB" id="A0A5S9NQ56"/>
<dbReference type="Gene3D" id="3.10.100.10">
    <property type="entry name" value="Mannose-Binding Protein A, subunit A"/>
    <property type="match status" value="1"/>
</dbReference>
<dbReference type="SUPFAM" id="SSF56436">
    <property type="entry name" value="C-type lectin-like"/>
    <property type="match status" value="1"/>
</dbReference>
<name>A0A5S9NQ56_9GAMM</name>
<proteinExistence type="predicted"/>
<organism evidence="1 2">
    <name type="scientific">BD1-7 clade bacterium</name>
    <dbReference type="NCBI Taxonomy" id="2029982"/>
    <lineage>
        <taxon>Bacteria</taxon>
        <taxon>Pseudomonadati</taxon>
        <taxon>Pseudomonadota</taxon>
        <taxon>Gammaproteobacteria</taxon>
        <taxon>Cellvibrionales</taxon>
        <taxon>Spongiibacteraceae</taxon>
        <taxon>BD1-7 clade</taxon>
    </lineage>
</organism>
<dbReference type="PROSITE" id="PS51257">
    <property type="entry name" value="PROKAR_LIPOPROTEIN"/>
    <property type="match status" value="1"/>
</dbReference>
<dbReference type="InterPro" id="IPR016186">
    <property type="entry name" value="C-type_lectin-like/link_sf"/>
</dbReference>
<dbReference type="Proteomes" id="UP000441399">
    <property type="component" value="Unassembled WGS sequence"/>
</dbReference>
<dbReference type="InterPro" id="IPR016187">
    <property type="entry name" value="CTDL_fold"/>
</dbReference>
<keyword evidence="2" id="KW-1185">Reference proteome</keyword>
<accession>A0A5S9NQ56</accession>
<evidence type="ECO:0000313" key="1">
    <source>
        <dbReference type="EMBL" id="CAA0092563.1"/>
    </source>
</evidence>
<sequence length="214" mass="22433">MKSILPLTALFAAVVFSGCVPEVKTDIKPAEEIEKIIFVTSSTYIVSDFGSLVGADTLCQNVADNEPSLSGTFKAVMSDSTVDAISHLSSLGANVVIKNTNGDAVATGSADLWDGSIDAGVNYFEDGTTDTDNDIMAFTGTSGAGVNLVNLSCANWNDTGDFAPPAAQLGWLYKRERNSPIGGIEPAVVHLDTKWINGFGINCSGSSRLICLEQ</sequence>
<protein>
    <recommendedName>
        <fullName evidence="3">DUF1554 domain-containing protein</fullName>
    </recommendedName>
</protein>
<dbReference type="EMBL" id="CACSIO010000002">
    <property type="protein sequence ID" value="CAA0092563.1"/>
    <property type="molecule type" value="Genomic_DNA"/>
</dbReference>
<evidence type="ECO:0000313" key="2">
    <source>
        <dbReference type="Proteomes" id="UP000441399"/>
    </source>
</evidence>